<dbReference type="Proteomes" id="UP000030687">
    <property type="component" value="Unassembled WGS sequence"/>
</dbReference>
<dbReference type="GO" id="GO:0006355">
    <property type="term" value="P:regulation of DNA-templated transcription"/>
    <property type="evidence" value="ECO:0007669"/>
    <property type="project" value="UniProtKB-UniRule"/>
</dbReference>
<keyword evidence="4" id="KW-1185">Reference proteome</keyword>
<keyword evidence="1" id="KW-0863">Zinc-finger</keyword>
<protein>
    <recommendedName>
        <fullName evidence="1">Protein FAR1-RELATED SEQUENCE</fullName>
    </recommendedName>
</protein>
<keyword evidence="1" id="KW-0862">Zinc</keyword>
<dbReference type="KEGG" id="cic:CICLE_v10003951mg"/>
<evidence type="ECO:0000313" key="3">
    <source>
        <dbReference type="EMBL" id="ESR46257.1"/>
    </source>
</evidence>
<proteinExistence type="inferred from homology"/>
<gene>
    <name evidence="3" type="ORF">CICLE_v10003951mg</name>
</gene>
<reference evidence="3 4" key="1">
    <citation type="submission" date="2013-10" db="EMBL/GenBank/DDBJ databases">
        <authorList>
            <consortium name="International Citrus Genome Consortium"/>
            <person name="Jenkins J."/>
            <person name="Schmutz J."/>
            <person name="Prochnik S."/>
            <person name="Rokhsar D."/>
            <person name="Gmitter F."/>
            <person name="Ollitrault P."/>
            <person name="Machado M."/>
            <person name="Talon M."/>
            <person name="Wincker P."/>
            <person name="Jaillon O."/>
            <person name="Morgante M."/>
        </authorList>
    </citation>
    <scope>NUCLEOTIDE SEQUENCE</scope>
    <source>
        <strain evidence="4">cv. Clemenules</strain>
    </source>
</reference>
<dbReference type="EMBL" id="KI536799">
    <property type="protein sequence ID" value="ESR46257.1"/>
    <property type="molecule type" value="Genomic_DNA"/>
</dbReference>
<keyword evidence="1" id="KW-0479">Metal-binding</keyword>
<dbReference type="PANTHER" id="PTHR31669">
    <property type="entry name" value="PROTEIN FAR1-RELATED SEQUENCE 10-RELATED"/>
    <property type="match status" value="1"/>
</dbReference>
<evidence type="ECO:0000313" key="4">
    <source>
        <dbReference type="Proteomes" id="UP000030687"/>
    </source>
</evidence>
<dbReference type="Gramene" id="ESR46257">
    <property type="protein sequence ID" value="ESR46257"/>
    <property type="gene ID" value="CICLE_v10003951mg"/>
</dbReference>
<name>V4SZI2_CITCL</name>
<keyword evidence="1" id="KW-0539">Nucleus</keyword>
<feature type="region of interest" description="Disordered" evidence="2">
    <location>
        <begin position="46"/>
        <end position="66"/>
    </location>
</feature>
<comment type="function">
    <text evidence="1">Putative transcription activator involved in regulating light control of development.</text>
</comment>
<dbReference type="OMA" id="GMEICAS"/>
<dbReference type="AlphaFoldDB" id="V4SZI2"/>
<evidence type="ECO:0000256" key="2">
    <source>
        <dbReference type="SAM" id="MobiDB-lite"/>
    </source>
</evidence>
<accession>V4SZI2</accession>
<evidence type="ECO:0000256" key="1">
    <source>
        <dbReference type="RuleBase" id="RU367018"/>
    </source>
</evidence>
<sequence>MTTSSDAGSISAWVLDLNDNQPLEQKTSGAQDNPLYDNGMEICASAGTSLPPQTSESNEYFGDKSATISSGHTTNSLAKKSELIEVGVGSCFNTVNDAHIWYKNYVKSVGFSVTTDKLRRDCKSGENRRKSLCTNYDAGVYFEYTLDEENRLRNLFWTDTVARYDYEQFGDVLAFDATYKKNAYNKPLVAFVGMVIKLCKAIKTVMSGCVHRLCCWNLERNAQANVKRNEFTLKFRQLMLNAMSIEEFDRDWFSVVYNLGLEQNPWVEKMYAKRRKWTEAYLKGTFFAGMRTTQRCENLNSYLRRFVEQKLKLYDFIRQIHHAMYCIRHKEVQDEYETNHTALVLTTHLQSIEKHASEIYTRNVLKWVRMEILGEATLIMLGCAKIANSNIYILTKFQHPE</sequence>
<comment type="subcellular location">
    <subcellularLocation>
        <location evidence="1">Nucleus</location>
    </subcellularLocation>
</comment>
<feature type="compositionally biased region" description="Polar residues" evidence="2">
    <location>
        <begin position="46"/>
        <end position="58"/>
    </location>
</feature>
<comment type="similarity">
    <text evidence="1">Belongs to the FHY3/FAR1 family.</text>
</comment>
<dbReference type="InterPro" id="IPR031052">
    <property type="entry name" value="FHY3/FAR1"/>
</dbReference>
<dbReference type="GO" id="GO:0008270">
    <property type="term" value="F:zinc ion binding"/>
    <property type="evidence" value="ECO:0007669"/>
    <property type="project" value="UniProtKB-UniRule"/>
</dbReference>
<dbReference type="InParanoid" id="V4SZI2"/>
<organism evidence="3 4">
    <name type="scientific">Citrus clementina</name>
    <name type="common">Clementine</name>
    <name type="synonym">Citrus deliciosa x Citrus sinensis</name>
    <dbReference type="NCBI Taxonomy" id="85681"/>
    <lineage>
        <taxon>Eukaryota</taxon>
        <taxon>Viridiplantae</taxon>
        <taxon>Streptophyta</taxon>
        <taxon>Embryophyta</taxon>
        <taxon>Tracheophyta</taxon>
        <taxon>Spermatophyta</taxon>
        <taxon>Magnoliopsida</taxon>
        <taxon>eudicotyledons</taxon>
        <taxon>Gunneridae</taxon>
        <taxon>Pentapetalae</taxon>
        <taxon>rosids</taxon>
        <taxon>malvids</taxon>
        <taxon>Sapindales</taxon>
        <taxon>Rutaceae</taxon>
        <taxon>Aurantioideae</taxon>
        <taxon>Citrus</taxon>
    </lineage>
</organism>
<dbReference type="PANTHER" id="PTHR31669:SF292">
    <property type="entry name" value="OS02G0262500 PROTEIN"/>
    <property type="match status" value="1"/>
</dbReference>
<dbReference type="STRING" id="85681.V4SZI2"/>
<dbReference type="GO" id="GO:0005634">
    <property type="term" value="C:nucleus"/>
    <property type="evidence" value="ECO:0007669"/>
    <property type="project" value="UniProtKB-SubCell"/>
</dbReference>